<dbReference type="NCBIfam" id="TIGR01352">
    <property type="entry name" value="tonB_Cterm"/>
    <property type="match status" value="1"/>
</dbReference>
<dbReference type="GO" id="GO:0016020">
    <property type="term" value="C:membrane"/>
    <property type="evidence" value="ECO:0007669"/>
    <property type="project" value="UniProtKB-SubCell"/>
</dbReference>
<accession>A0A6G4QWL4</accession>
<feature type="domain" description="TonB C-terminal" evidence="6">
    <location>
        <begin position="44"/>
        <end position="120"/>
    </location>
</feature>
<sequence>MSLRFVLALGAVLASSLPACAQETPKRIERAEWRSLPDANAMAQLYPPRAQKENIGGKATLDCRITAEGKASDCKVVSQTPEDYGFGEAALALSAGFAFNPEIRDGKPVDGARRLIPVTFAAPPVDPSAPQPFRATALGKAIGEDAFMVVAVKDDTPRNGSDRFACPAGEGPADCEGRFIHWAARPDRDQAKAILAGAGDLTGLTSTRCGIAADGALKDCVTTGEAGPKAAQAIKAAVELLRAPARTDDDLPTAGASMRIRWNWPELVKGIDRNPVAKP</sequence>
<keyword evidence="2" id="KW-0812">Transmembrane</keyword>
<keyword evidence="4" id="KW-0472">Membrane</keyword>
<evidence type="ECO:0000256" key="4">
    <source>
        <dbReference type="ARBA" id="ARBA00023136"/>
    </source>
</evidence>
<dbReference type="RefSeq" id="WP_165258505.1">
    <property type="nucleotide sequence ID" value="NZ_JAAKGT010000004.1"/>
</dbReference>
<dbReference type="SUPFAM" id="SSF74653">
    <property type="entry name" value="TolA/TonB C-terminal domain"/>
    <property type="match status" value="1"/>
</dbReference>
<dbReference type="Gene3D" id="3.30.1150.10">
    <property type="match status" value="1"/>
</dbReference>
<dbReference type="EMBL" id="JAAKGT010000004">
    <property type="protein sequence ID" value="NGM50036.1"/>
    <property type="molecule type" value="Genomic_DNA"/>
</dbReference>
<gene>
    <name evidence="7" type="ORF">G5B46_10495</name>
</gene>
<dbReference type="Pfam" id="PF03544">
    <property type="entry name" value="TonB_C"/>
    <property type="match status" value="1"/>
</dbReference>
<evidence type="ECO:0000259" key="6">
    <source>
        <dbReference type="Pfam" id="PF03544"/>
    </source>
</evidence>
<evidence type="ECO:0000256" key="2">
    <source>
        <dbReference type="ARBA" id="ARBA00022692"/>
    </source>
</evidence>
<dbReference type="GO" id="GO:0055085">
    <property type="term" value="P:transmembrane transport"/>
    <property type="evidence" value="ECO:0007669"/>
    <property type="project" value="InterPro"/>
</dbReference>
<reference evidence="7" key="1">
    <citation type="submission" date="2020-02" db="EMBL/GenBank/DDBJ databases">
        <authorList>
            <person name="Gao J."/>
            <person name="Sun J."/>
        </authorList>
    </citation>
    <scope>NUCLEOTIDE SEQUENCE</scope>
    <source>
        <strain evidence="7">602-2</strain>
    </source>
</reference>
<keyword evidence="5" id="KW-0732">Signal</keyword>
<comment type="subcellular location">
    <subcellularLocation>
        <location evidence="1">Membrane</location>
        <topology evidence="1">Single-pass membrane protein</topology>
    </subcellularLocation>
</comment>
<organism evidence="7">
    <name type="scientific">Caulobacter sp. 602-2</name>
    <dbReference type="NCBI Taxonomy" id="2710887"/>
    <lineage>
        <taxon>Bacteria</taxon>
        <taxon>Pseudomonadati</taxon>
        <taxon>Pseudomonadota</taxon>
        <taxon>Alphaproteobacteria</taxon>
        <taxon>Caulobacterales</taxon>
        <taxon>Caulobacteraceae</taxon>
        <taxon>Caulobacter</taxon>
    </lineage>
</organism>
<evidence type="ECO:0000256" key="5">
    <source>
        <dbReference type="SAM" id="SignalP"/>
    </source>
</evidence>
<evidence type="ECO:0000256" key="1">
    <source>
        <dbReference type="ARBA" id="ARBA00004167"/>
    </source>
</evidence>
<feature type="signal peptide" evidence="5">
    <location>
        <begin position="1"/>
        <end position="21"/>
    </location>
</feature>
<comment type="caution">
    <text evidence="7">The sequence shown here is derived from an EMBL/GenBank/DDBJ whole genome shotgun (WGS) entry which is preliminary data.</text>
</comment>
<keyword evidence="3" id="KW-1133">Transmembrane helix</keyword>
<protein>
    <submittedName>
        <fullName evidence="7">Energy transducer TonB</fullName>
    </submittedName>
</protein>
<dbReference type="InterPro" id="IPR037682">
    <property type="entry name" value="TonB_C"/>
</dbReference>
<proteinExistence type="predicted"/>
<name>A0A6G4QWL4_9CAUL</name>
<dbReference type="AlphaFoldDB" id="A0A6G4QWL4"/>
<feature type="chain" id="PRO_5026025434" evidence="5">
    <location>
        <begin position="22"/>
        <end position="279"/>
    </location>
</feature>
<evidence type="ECO:0000256" key="3">
    <source>
        <dbReference type="ARBA" id="ARBA00022989"/>
    </source>
</evidence>
<evidence type="ECO:0000313" key="7">
    <source>
        <dbReference type="EMBL" id="NGM50036.1"/>
    </source>
</evidence>
<dbReference type="InterPro" id="IPR006260">
    <property type="entry name" value="TonB/TolA_C"/>
</dbReference>